<dbReference type="Proteomes" id="UP000484885">
    <property type="component" value="Unassembled WGS sequence"/>
</dbReference>
<dbReference type="NCBIfam" id="TIGR00254">
    <property type="entry name" value="GGDEF"/>
    <property type="match status" value="1"/>
</dbReference>
<dbReference type="FunFam" id="3.30.70.270:FF:000001">
    <property type="entry name" value="Diguanylate cyclase domain protein"/>
    <property type="match status" value="1"/>
</dbReference>
<dbReference type="PROSITE" id="PS50112">
    <property type="entry name" value="PAS"/>
    <property type="match status" value="1"/>
</dbReference>
<dbReference type="InterPro" id="IPR000700">
    <property type="entry name" value="PAS-assoc_C"/>
</dbReference>
<sequence length="991" mass="110671">MIFAVGAGGPALALGGSESDIVRLAADHPALISFILLILASLMVLAWMLWRRGRRLRESNVQIEKVLADRERMASKLPVGLYKLVDPGNEDVFRVDSMSDRALELLGVARPAVMADAYAAFANLHPDDRERVVQRNEQARREVVPFRVEARFRVEGRQRWLRIESWPVRFDGKVEWSGCIIDVTDRHEAESRFQALFEQSPLAIMLHDAETGEVLDANRAAWESYGLDSLAALKKRELWAAPPYSAAEALALIRAAAEGRVQRFEWCSINVHGQPFWELVSLMPVVIEGRLRVFSTAIDITELRASQQRFRAIFEQSPVAVLVQDAVSGEVLDANEQAWLSYGFSCLQDFKTAAAAGRLSVERDGQTGPQKLREAVAKGGDRLEWPSRHADGHMLWFDVTLTPIDLEGRRCCLSVCLDVTQQREVARRLRESEARFRRILQDIDGVAVQGYRLDGSVSYWNRASEALYGYSEQEALAGNLLDLIIPPEMRAEVSANLQSVAEGGEIPNGELELLRKDGSRVPVYSSHTVLKSTSDEPELFCVDIDLSERKAHEQALDRLANYDNLTGLPNRRLMGELIEQMMARTRRNGGTFALCYLDLDDFKPINDCHGHDVGDQVLVAISRRLRRLVRGSDLVARLGGDEFVVVLDGIGDGPELDRRLGFLLEGVARPIRVDRLQLQVHGSIGVTLFPQDSGDPDALLRHADQAMYRAKAQGRNQYSLFDIELAANVQRRRERLLAIEHGLDQAQFRLHYQPKIDLARGRVVGFEGLVRWHRPDGEVLAPMAFLPDLDRSDLERRFGETMIRQALDQATAWFTSGLAVTVSVNISGPHLLSEGFVEVLAELLERHPDCPPDRLALEIVESAAVNDLERAVSVLKQIRELGVQVSLDDFGTGYSSLSHLRSLPVDEVKIDQSFVRDMLDDINDRNIVQSVISLAEAFSLRVVAEGVETAEHAEALQQLGCTLVQGYAFARPMPVAEVADWLDRQSSSTSS</sequence>
<evidence type="ECO:0000259" key="3">
    <source>
        <dbReference type="PROSITE" id="PS50112"/>
    </source>
</evidence>
<dbReference type="Pfam" id="PF00990">
    <property type="entry name" value="GGDEF"/>
    <property type="match status" value="1"/>
</dbReference>
<keyword evidence="2" id="KW-0472">Membrane</keyword>
<dbReference type="InterPro" id="IPR043128">
    <property type="entry name" value="Rev_trsase/Diguanyl_cyclase"/>
</dbReference>
<dbReference type="RefSeq" id="WP_164211298.1">
    <property type="nucleotide sequence ID" value="NZ_JAAGSC010000041.1"/>
</dbReference>
<dbReference type="Pfam" id="PF00989">
    <property type="entry name" value="PAS"/>
    <property type="match status" value="1"/>
</dbReference>
<feature type="transmembrane region" description="Helical" evidence="2">
    <location>
        <begin position="29"/>
        <end position="50"/>
    </location>
</feature>
<evidence type="ECO:0000259" key="5">
    <source>
        <dbReference type="PROSITE" id="PS50883"/>
    </source>
</evidence>
<dbReference type="GO" id="GO:0003824">
    <property type="term" value="F:catalytic activity"/>
    <property type="evidence" value="ECO:0007669"/>
    <property type="project" value="UniProtKB-ARBA"/>
</dbReference>
<feature type="domain" description="GGDEF" evidence="6">
    <location>
        <begin position="590"/>
        <end position="723"/>
    </location>
</feature>
<feature type="domain" description="PAC" evidence="4">
    <location>
        <begin position="507"/>
        <end position="558"/>
    </location>
</feature>
<evidence type="ECO:0000259" key="4">
    <source>
        <dbReference type="PROSITE" id="PS50113"/>
    </source>
</evidence>
<dbReference type="InterPro" id="IPR035965">
    <property type="entry name" value="PAS-like_dom_sf"/>
</dbReference>
<comment type="caution">
    <text evidence="7">The sequence shown here is derived from an EMBL/GenBank/DDBJ whole genome shotgun (WGS) entry which is preliminary data.</text>
</comment>
<dbReference type="InterPro" id="IPR013767">
    <property type="entry name" value="PAS_fold"/>
</dbReference>
<dbReference type="Pfam" id="PF00563">
    <property type="entry name" value="EAL"/>
    <property type="match status" value="1"/>
</dbReference>
<dbReference type="Gene3D" id="3.30.70.270">
    <property type="match status" value="1"/>
</dbReference>
<evidence type="ECO:0000313" key="8">
    <source>
        <dbReference type="Proteomes" id="UP000484885"/>
    </source>
</evidence>
<dbReference type="Gene3D" id="3.30.450.20">
    <property type="entry name" value="PAS domain"/>
    <property type="match status" value="4"/>
</dbReference>
<dbReference type="AlphaFoldDB" id="A0A845V041"/>
<dbReference type="InterPro" id="IPR000014">
    <property type="entry name" value="PAS"/>
</dbReference>
<dbReference type="PROSITE" id="PS50883">
    <property type="entry name" value="EAL"/>
    <property type="match status" value="1"/>
</dbReference>
<dbReference type="InterPro" id="IPR001633">
    <property type="entry name" value="EAL_dom"/>
</dbReference>
<dbReference type="PROSITE" id="PS50887">
    <property type="entry name" value="GGDEF"/>
    <property type="match status" value="1"/>
</dbReference>
<accession>A0A845V041</accession>
<dbReference type="Pfam" id="PF13426">
    <property type="entry name" value="PAS_9"/>
    <property type="match status" value="1"/>
</dbReference>
<gene>
    <name evidence="7" type="ORF">G3I74_09190</name>
</gene>
<dbReference type="SMART" id="SM00091">
    <property type="entry name" value="PAS"/>
    <property type="match status" value="4"/>
</dbReference>
<dbReference type="GO" id="GO:0006355">
    <property type="term" value="P:regulation of DNA-templated transcription"/>
    <property type="evidence" value="ECO:0007669"/>
    <property type="project" value="InterPro"/>
</dbReference>
<comment type="cofactor">
    <cofactor evidence="1">
        <name>Mg(2+)</name>
        <dbReference type="ChEBI" id="CHEBI:18420"/>
    </cofactor>
</comment>
<keyword evidence="2" id="KW-0812">Transmembrane</keyword>
<dbReference type="CDD" id="cd01949">
    <property type="entry name" value="GGDEF"/>
    <property type="match status" value="1"/>
</dbReference>
<dbReference type="CDD" id="cd01948">
    <property type="entry name" value="EAL"/>
    <property type="match status" value="1"/>
</dbReference>
<dbReference type="InterPro" id="IPR000160">
    <property type="entry name" value="GGDEF_dom"/>
</dbReference>
<dbReference type="Gene3D" id="3.20.20.450">
    <property type="entry name" value="EAL domain"/>
    <property type="match status" value="1"/>
</dbReference>
<dbReference type="InterPro" id="IPR035919">
    <property type="entry name" value="EAL_sf"/>
</dbReference>
<organism evidence="7 8">
    <name type="scientific">Wenzhouxiangella limi</name>
    <dbReference type="NCBI Taxonomy" id="2707351"/>
    <lineage>
        <taxon>Bacteria</taxon>
        <taxon>Pseudomonadati</taxon>
        <taxon>Pseudomonadota</taxon>
        <taxon>Gammaproteobacteria</taxon>
        <taxon>Chromatiales</taxon>
        <taxon>Wenzhouxiangellaceae</taxon>
        <taxon>Wenzhouxiangella</taxon>
    </lineage>
</organism>
<evidence type="ECO:0000259" key="6">
    <source>
        <dbReference type="PROSITE" id="PS50887"/>
    </source>
</evidence>
<evidence type="ECO:0000256" key="1">
    <source>
        <dbReference type="ARBA" id="ARBA00001946"/>
    </source>
</evidence>
<dbReference type="SMART" id="SM00267">
    <property type="entry name" value="GGDEF"/>
    <property type="match status" value="1"/>
</dbReference>
<dbReference type="InterPro" id="IPR052155">
    <property type="entry name" value="Biofilm_reg_signaling"/>
</dbReference>
<dbReference type="SMART" id="SM00086">
    <property type="entry name" value="PAC"/>
    <property type="match status" value="4"/>
</dbReference>
<evidence type="ECO:0000256" key="2">
    <source>
        <dbReference type="SAM" id="Phobius"/>
    </source>
</evidence>
<dbReference type="SUPFAM" id="SSF141868">
    <property type="entry name" value="EAL domain-like"/>
    <property type="match status" value="1"/>
</dbReference>
<feature type="domain" description="EAL" evidence="5">
    <location>
        <begin position="732"/>
        <end position="986"/>
    </location>
</feature>
<dbReference type="PROSITE" id="PS50113">
    <property type="entry name" value="PAC"/>
    <property type="match status" value="1"/>
</dbReference>
<dbReference type="CDD" id="cd00130">
    <property type="entry name" value="PAS"/>
    <property type="match status" value="2"/>
</dbReference>
<dbReference type="SMART" id="SM00052">
    <property type="entry name" value="EAL"/>
    <property type="match status" value="1"/>
</dbReference>
<feature type="domain" description="PAS" evidence="3">
    <location>
        <begin position="432"/>
        <end position="504"/>
    </location>
</feature>
<dbReference type="InterPro" id="IPR029787">
    <property type="entry name" value="Nucleotide_cyclase"/>
</dbReference>
<dbReference type="PANTHER" id="PTHR44757:SF2">
    <property type="entry name" value="BIOFILM ARCHITECTURE MAINTENANCE PROTEIN MBAA"/>
    <property type="match status" value="1"/>
</dbReference>
<dbReference type="EMBL" id="JAAGSC010000041">
    <property type="protein sequence ID" value="NDY95902.1"/>
    <property type="molecule type" value="Genomic_DNA"/>
</dbReference>
<dbReference type="InterPro" id="IPR001610">
    <property type="entry name" value="PAC"/>
</dbReference>
<keyword evidence="8" id="KW-1185">Reference proteome</keyword>
<keyword evidence="2" id="KW-1133">Transmembrane helix</keyword>
<evidence type="ECO:0000313" key="7">
    <source>
        <dbReference type="EMBL" id="NDY95902.1"/>
    </source>
</evidence>
<dbReference type="Pfam" id="PF13188">
    <property type="entry name" value="PAS_8"/>
    <property type="match status" value="2"/>
</dbReference>
<dbReference type="SUPFAM" id="SSF55073">
    <property type="entry name" value="Nucleotide cyclase"/>
    <property type="match status" value="1"/>
</dbReference>
<protein>
    <submittedName>
        <fullName evidence="7">EAL domain-containing protein</fullName>
    </submittedName>
</protein>
<dbReference type="PANTHER" id="PTHR44757">
    <property type="entry name" value="DIGUANYLATE CYCLASE DGCP"/>
    <property type="match status" value="1"/>
</dbReference>
<name>A0A845V041_9GAMM</name>
<dbReference type="NCBIfam" id="TIGR00229">
    <property type="entry name" value="sensory_box"/>
    <property type="match status" value="4"/>
</dbReference>
<reference evidence="7 8" key="1">
    <citation type="submission" date="2020-02" db="EMBL/GenBank/DDBJ databases">
        <authorList>
            <person name="Zhang X.-Y."/>
        </authorList>
    </citation>
    <scope>NUCLEOTIDE SEQUENCE [LARGE SCALE GENOMIC DNA]</scope>
    <source>
        <strain evidence="7 8">C33</strain>
    </source>
</reference>
<proteinExistence type="predicted"/>
<dbReference type="SUPFAM" id="SSF55785">
    <property type="entry name" value="PYP-like sensor domain (PAS domain)"/>
    <property type="match status" value="4"/>
</dbReference>